<sequence length="218" mass="25064">MKYMILVLSIICVLGYACSDDNDEKEIPVIHPEAEGTWVNPQDGNTYHWVRYGNQDWLCENMRTETAPGTFFKDEKYITEENLSKYGYVYTFEGANSLAVEEWRLPTDEDWKALEHHLGMSRQDCDAEEWRGDFEGQLMMQGNTGSGLGLTCSGYYYTTGGSGVRNFMVDGIYWTSTLDSRTSGYAWTRMISYNRSDIRRFSMMTAKGLSVRLVRDVK</sequence>
<dbReference type="Proteomes" id="UP000646484">
    <property type="component" value="Unassembled WGS sequence"/>
</dbReference>
<dbReference type="InterPro" id="IPR011871">
    <property type="entry name" value="Fib_succ_major"/>
</dbReference>
<dbReference type="PROSITE" id="PS51257">
    <property type="entry name" value="PROKAR_LIPOPROTEIN"/>
    <property type="match status" value="1"/>
</dbReference>
<feature type="signal peptide" evidence="1">
    <location>
        <begin position="1"/>
        <end position="19"/>
    </location>
</feature>
<reference evidence="3 4" key="1">
    <citation type="submission" date="2020-08" db="EMBL/GenBank/DDBJ databases">
        <title>Genome public.</title>
        <authorList>
            <person name="Liu C."/>
            <person name="Sun Q."/>
        </authorList>
    </citation>
    <scope>NUCLEOTIDE SEQUENCE [LARGE SCALE GENOMIC DNA]</scope>
    <source>
        <strain evidence="3 4">NSJ-56</strain>
    </source>
</reference>
<organism evidence="3 4">
    <name type="scientific">Butyricimonas hominis</name>
    <dbReference type="NCBI Taxonomy" id="2763032"/>
    <lineage>
        <taxon>Bacteria</taxon>
        <taxon>Pseudomonadati</taxon>
        <taxon>Bacteroidota</taxon>
        <taxon>Bacteroidia</taxon>
        <taxon>Bacteroidales</taxon>
        <taxon>Odoribacteraceae</taxon>
        <taxon>Butyricimonas</taxon>
    </lineage>
</organism>
<name>A0ABR7CW54_9BACT</name>
<keyword evidence="4" id="KW-1185">Reference proteome</keyword>
<dbReference type="RefSeq" id="WP_186974748.1">
    <property type="nucleotide sequence ID" value="NZ_JACOOH010000001.1"/>
</dbReference>
<keyword evidence="1" id="KW-0732">Signal</keyword>
<dbReference type="Pfam" id="PF09603">
    <property type="entry name" value="Fib_succ_major"/>
    <property type="match status" value="1"/>
</dbReference>
<evidence type="ECO:0000256" key="1">
    <source>
        <dbReference type="SAM" id="SignalP"/>
    </source>
</evidence>
<dbReference type="EMBL" id="JACOOH010000001">
    <property type="protein sequence ID" value="MBC5619874.1"/>
    <property type="molecule type" value="Genomic_DNA"/>
</dbReference>
<dbReference type="NCBIfam" id="TIGR02145">
    <property type="entry name" value="Fib_succ_major"/>
    <property type="match status" value="1"/>
</dbReference>
<accession>A0ABR7CW54</accession>
<protein>
    <submittedName>
        <fullName evidence="3">Fibrobacter succinogenes major paralogous domain-containing protein</fullName>
    </submittedName>
</protein>
<proteinExistence type="predicted"/>
<evidence type="ECO:0000313" key="4">
    <source>
        <dbReference type="Proteomes" id="UP000646484"/>
    </source>
</evidence>
<comment type="caution">
    <text evidence="3">The sequence shown here is derived from an EMBL/GenBank/DDBJ whole genome shotgun (WGS) entry which is preliminary data.</text>
</comment>
<gene>
    <name evidence="3" type="ORF">H8S64_02055</name>
</gene>
<evidence type="ECO:0000259" key="2">
    <source>
        <dbReference type="Pfam" id="PF09603"/>
    </source>
</evidence>
<feature type="domain" description="Fibrobacter succinogenes major paralogous" evidence="2">
    <location>
        <begin position="50"/>
        <end position="215"/>
    </location>
</feature>
<evidence type="ECO:0000313" key="3">
    <source>
        <dbReference type="EMBL" id="MBC5619874.1"/>
    </source>
</evidence>
<feature type="chain" id="PRO_5046618793" evidence="1">
    <location>
        <begin position="20"/>
        <end position="218"/>
    </location>
</feature>